<feature type="domain" description="ABC transporter" evidence="11">
    <location>
        <begin position="1710"/>
        <end position="1938"/>
    </location>
</feature>
<evidence type="ECO:0000256" key="1">
    <source>
        <dbReference type="ARBA" id="ARBA00004141"/>
    </source>
</evidence>
<dbReference type="InterPro" id="IPR050173">
    <property type="entry name" value="ABC_transporter_C-like"/>
</dbReference>
<accession>A0A162ZFB4</accession>
<feature type="transmembrane region" description="Helical" evidence="10">
    <location>
        <begin position="944"/>
        <end position="962"/>
    </location>
</feature>
<dbReference type="InterPro" id="IPR003439">
    <property type="entry name" value="ABC_transporter-like_ATP-bd"/>
</dbReference>
<dbReference type="CDD" id="cd18604">
    <property type="entry name" value="ABC_6TM_VMR1_D2_like"/>
    <property type="match status" value="1"/>
</dbReference>
<keyword evidence="8 10" id="KW-0472">Membrane</keyword>
<feature type="transmembrane region" description="Helical" evidence="10">
    <location>
        <begin position="1064"/>
        <end position="1086"/>
    </location>
</feature>
<feature type="transmembrane region" description="Helical" evidence="10">
    <location>
        <begin position="1381"/>
        <end position="1399"/>
    </location>
</feature>
<feature type="region of interest" description="Disordered" evidence="9">
    <location>
        <begin position="238"/>
        <end position="261"/>
    </location>
</feature>
<feature type="transmembrane region" description="Helical" evidence="10">
    <location>
        <begin position="1511"/>
        <end position="1530"/>
    </location>
</feature>
<organism evidence="13 14">
    <name type="scientific">Didymella rabiei</name>
    <name type="common">Chickpea ascochyta blight fungus</name>
    <name type="synonym">Mycosphaerella rabiei</name>
    <dbReference type="NCBI Taxonomy" id="5454"/>
    <lineage>
        <taxon>Eukaryota</taxon>
        <taxon>Fungi</taxon>
        <taxon>Dikarya</taxon>
        <taxon>Ascomycota</taxon>
        <taxon>Pezizomycotina</taxon>
        <taxon>Dothideomycetes</taxon>
        <taxon>Pleosporomycetidae</taxon>
        <taxon>Pleosporales</taxon>
        <taxon>Pleosporineae</taxon>
        <taxon>Didymellaceae</taxon>
        <taxon>Ascochyta</taxon>
    </lineage>
</organism>
<dbReference type="GO" id="GO:0005737">
    <property type="term" value="C:cytoplasm"/>
    <property type="evidence" value="ECO:0007669"/>
    <property type="project" value="UniProtKB-ARBA"/>
</dbReference>
<feature type="transmembrane region" description="Helical" evidence="10">
    <location>
        <begin position="1631"/>
        <end position="1654"/>
    </location>
</feature>
<evidence type="ECO:0000256" key="3">
    <source>
        <dbReference type="ARBA" id="ARBA00022692"/>
    </source>
</evidence>
<feature type="transmembrane region" description="Helical" evidence="10">
    <location>
        <begin position="614"/>
        <end position="633"/>
    </location>
</feature>
<dbReference type="Pfam" id="PF00005">
    <property type="entry name" value="ABC_tran"/>
    <property type="match status" value="2"/>
</dbReference>
<dbReference type="CDD" id="cd03244">
    <property type="entry name" value="ABCC_MRP_domain2"/>
    <property type="match status" value="1"/>
</dbReference>
<feature type="transmembrane region" description="Helical" evidence="10">
    <location>
        <begin position="589"/>
        <end position="608"/>
    </location>
</feature>
<dbReference type="InterPro" id="IPR027417">
    <property type="entry name" value="P-loop_NTPase"/>
</dbReference>
<feature type="transmembrane region" description="Helical" evidence="10">
    <location>
        <begin position="1536"/>
        <end position="1555"/>
    </location>
</feature>
<keyword evidence="7 10" id="KW-1133">Transmembrane helix</keyword>
<dbReference type="STRING" id="5454.A0A162ZFB4"/>
<reference evidence="13 14" key="1">
    <citation type="journal article" date="2016" name="Sci. Rep.">
        <title>Draft genome sequencing and secretome analysis of fungal phytopathogen Ascochyta rabiei provides insight into the necrotrophic effector repertoire.</title>
        <authorList>
            <person name="Verma S."/>
            <person name="Gazara R.K."/>
            <person name="Nizam S."/>
            <person name="Parween S."/>
            <person name="Chattopadhyay D."/>
            <person name="Verma P.K."/>
        </authorList>
    </citation>
    <scope>NUCLEOTIDE SEQUENCE [LARGE SCALE GENOMIC DNA]</scope>
    <source>
        <strain evidence="13 14">ArDII</strain>
    </source>
</reference>
<evidence type="ECO:0000256" key="10">
    <source>
        <dbReference type="SAM" id="Phobius"/>
    </source>
</evidence>
<dbReference type="CDD" id="cd18596">
    <property type="entry name" value="ABC_6TM_VMR1_D1_like"/>
    <property type="match status" value="1"/>
</dbReference>
<dbReference type="PROSITE" id="PS50929">
    <property type="entry name" value="ABC_TM1F"/>
    <property type="match status" value="2"/>
</dbReference>
<evidence type="ECO:0000259" key="12">
    <source>
        <dbReference type="PROSITE" id="PS50929"/>
    </source>
</evidence>
<feature type="transmembrane region" description="Helical" evidence="10">
    <location>
        <begin position="564"/>
        <end position="582"/>
    </location>
</feature>
<dbReference type="CDD" id="cd03250">
    <property type="entry name" value="ABCC_MRP_domain1"/>
    <property type="match status" value="1"/>
</dbReference>
<dbReference type="FunFam" id="1.20.1560.10:FF:000013">
    <property type="entry name" value="ABC transporter C family member 2"/>
    <property type="match status" value="1"/>
</dbReference>
<gene>
    <name evidence="13" type="ORF">ST47_g8265</name>
</gene>
<evidence type="ECO:0000256" key="8">
    <source>
        <dbReference type="ARBA" id="ARBA00023136"/>
    </source>
</evidence>
<feature type="region of interest" description="Disordered" evidence="9">
    <location>
        <begin position="284"/>
        <end position="327"/>
    </location>
</feature>
<keyword evidence="6" id="KW-0067">ATP-binding</keyword>
<evidence type="ECO:0000256" key="2">
    <source>
        <dbReference type="ARBA" id="ARBA00022448"/>
    </source>
</evidence>
<feature type="transmembrane region" description="Helical" evidence="10">
    <location>
        <begin position="764"/>
        <end position="788"/>
    </location>
</feature>
<evidence type="ECO:0000256" key="5">
    <source>
        <dbReference type="ARBA" id="ARBA00022741"/>
    </source>
</evidence>
<dbReference type="SMART" id="SM00382">
    <property type="entry name" value="AAA"/>
    <property type="match status" value="2"/>
</dbReference>
<dbReference type="InterPro" id="IPR036640">
    <property type="entry name" value="ABC1_TM_sf"/>
</dbReference>
<dbReference type="PANTHER" id="PTHR24223:SF415">
    <property type="entry name" value="FI20190P1"/>
    <property type="match status" value="1"/>
</dbReference>
<dbReference type="PROSITE" id="PS00211">
    <property type="entry name" value="ABC_TRANSPORTER_1"/>
    <property type="match status" value="2"/>
</dbReference>
<feature type="domain" description="ABC transporter" evidence="11">
    <location>
        <begin position="1113"/>
        <end position="1337"/>
    </location>
</feature>
<feature type="transmembrane region" description="Helical" evidence="10">
    <location>
        <begin position="920"/>
        <end position="938"/>
    </location>
</feature>
<evidence type="ECO:0000256" key="7">
    <source>
        <dbReference type="ARBA" id="ARBA00022989"/>
    </source>
</evidence>
<dbReference type="Proteomes" id="UP000076837">
    <property type="component" value="Unassembled WGS sequence"/>
</dbReference>
<keyword evidence="5" id="KW-0547">Nucleotide-binding</keyword>
<dbReference type="PROSITE" id="PS50893">
    <property type="entry name" value="ABC_TRANSPORTER_2"/>
    <property type="match status" value="2"/>
</dbReference>
<dbReference type="GO" id="GO:0016020">
    <property type="term" value="C:membrane"/>
    <property type="evidence" value="ECO:0007669"/>
    <property type="project" value="UniProtKB-SubCell"/>
</dbReference>
<dbReference type="InterPro" id="IPR011527">
    <property type="entry name" value="ABC1_TM_dom"/>
</dbReference>
<name>A0A162ZFB4_DIDRA</name>
<proteinExistence type="predicted"/>
<keyword evidence="14" id="KW-1185">Reference proteome</keyword>
<dbReference type="SUPFAM" id="SSF52540">
    <property type="entry name" value="P-loop containing nucleoside triphosphate hydrolases"/>
    <property type="match status" value="2"/>
</dbReference>
<protein>
    <submittedName>
        <fullName evidence="13">ATPase</fullName>
    </submittedName>
</protein>
<dbReference type="GO" id="GO:0140359">
    <property type="term" value="F:ABC-type transporter activity"/>
    <property type="evidence" value="ECO:0007669"/>
    <property type="project" value="InterPro"/>
</dbReference>
<evidence type="ECO:0000313" key="14">
    <source>
        <dbReference type="Proteomes" id="UP000076837"/>
    </source>
</evidence>
<dbReference type="InterPro" id="IPR017871">
    <property type="entry name" value="ABC_transporter-like_CS"/>
</dbReference>
<feature type="transmembrane region" description="Helical" evidence="10">
    <location>
        <begin position="1019"/>
        <end position="1044"/>
    </location>
</feature>
<feature type="transmembrane region" description="Helical" evidence="10">
    <location>
        <begin position="1436"/>
        <end position="1461"/>
    </location>
</feature>
<feature type="domain" description="ABC transmembrane type-1" evidence="12">
    <location>
        <begin position="732"/>
        <end position="1083"/>
    </location>
</feature>
<evidence type="ECO:0000256" key="9">
    <source>
        <dbReference type="SAM" id="MobiDB-lite"/>
    </source>
</evidence>
<dbReference type="InterPro" id="IPR003593">
    <property type="entry name" value="AAA+_ATPase"/>
</dbReference>
<feature type="region of interest" description="Disordered" evidence="9">
    <location>
        <begin position="819"/>
        <end position="858"/>
    </location>
</feature>
<evidence type="ECO:0000256" key="6">
    <source>
        <dbReference type="ARBA" id="ARBA00022840"/>
    </source>
</evidence>
<dbReference type="Gene3D" id="1.20.1560.10">
    <property type="entry name" value="ABC transporter type 1, transmembrane domain"/>
    <property type="match status" value="2"/>
</dbReference>
<dbReference type="FunFam" id="3.40.50.300:FF:001751">
    <property type="entry name" value="ABC bile acid transporter"/>
    <property type="match status" value="1"/>
</dbReference>
<evidence type="ECO:0000313" key="13">
    <source>
        <dbReference type="EMBL" id="KZM20574.1"/>
    </source>
</evidence>
<dbReference type="SUPFAM" id="SSF90123">
    <property type="entry name" value="ABC transporter transmembrane region"/>
    <property type="match status" value="2"/>
</dbReference>
<dbReference type="Pfam" id="PF00664">
    <property type="entry name" value="ABC_membrane"/>
    <property type="match status" value="2"/>
</dbReference>
<evidence type="ECO:0000259" key="11">
    <source>
        <dbReference type="PROSITE" id="PS50893"/>
    </source>
</evidence>
<feature type="compositionally biased region" description="Polar residues" evidence="9">
    <location>
        <begin position="827"/>
        <end position="837"/>
    </location>
</feature>
<feature type="transmembrane region" description="Helical" evidence="10">
    <location>
        <begin position="734"/>
        <end position="752"/>
    </location>
</feature>
<dbReference type="FunFam" id="3.40.50.300:FF:001577">
    <property type="entry name" value="ABC bile acid transporter"/>
    <property type="match status" value="1"/>
</dbReference>
<dbReference type="Gene3D" id="3.40.50.300">
    <property type="entry name" value="P-loop containing nucleotide triphosphate hydrolases"/>
    <property type="match status" value="2"/>
</dbReference>
<comment type="subcellular location">
    <subcellularLocation>
        <location evidence="1">Membrane</location>
        <topology evidence="1">Multi-pass membrane protein</topology>
    </subcellularLocation>
</comment>
<evidence type="ECO:0000256" key="4">
    <source>
        <dbReference type="ARBA" id="ARBA00022737"/>
    </source>
</evidence>
<feature type="domain" description="ABC transmembrane type-1" evidence="12">
    <location>
        <begin position="1387"/>
        <end position="1662"/>
    </location>
</feature>
<keyword evidence="4" id="KW-0677">Repeat</keyword>
<dbReference type="EMBL" id="JYNV01000274">
    <property type="protein sequence ID" value="KZM20574.1"/>
    <property type="molecule type" value="Genomic_DNA"/>
</dbReference>
<sequence>MSATSSHASFISFGANDSFVSRSFQGLKHRNLPTSLLTILSTATEVHWASLGSVPESWLVSFNDASGRSSLRWGALLPQRLGSILAKTWHSPHLRFFLGPEDSFIVWHPEAIRWANLPPSLEDSLQSWLTPSGWRVGPPRIVTWGPEGAFFAMSEYGDVVYRLGDDDSWDIYKETVEEWKAERGFAWSDLAFIALDPTTSDQFVAIRNDGTWAGSIDDINESALEDFALNFFMKAKRNRHRSQSSHRDGTDSPPVLPTSTKPDAATQALYEQWSKETASRLASALAAIGTPSSPSSSSPTGEIPFRPKPRKLQVRSQSNTHPPSIPTTAPASASLLIAFPYLPPAVTTCALPSCELLKSDPLGIKACKHDVGKLMRASGFYSYEWLRQERLRWHPDRFGRLCDAGWRESGKKMAEEMFKIIDGLMEEFRLTDGLDRRSSKYNKGYESNCALKALAAVTNGYRDSGVEIGVEDIVRVIVLPHHARYRYRYGLLTDANVVAWRWSLCVTTLRDAITVEMPSSMGKFSASKHDSVLSIAGLKNGYFRPMRFSVHFDGTNNSWSSHNFDLLATTIGPAIAVAIVVLERPRTASLSLLFLFSTIVLSELAITLSDPGGVYLALCPIVALVGIVVILNMPLRDPSLPNEDISPVYSAPTVKLRTPEDNLTPLQYMTVSWMGPLIQKGITRKMDDEDVWDLGWEFKHARLHEAFRKLEGSVTRRVFVANGMDAVRTTSLNLLRLCATLLTPVLLQQLLGSMDDPDSPSSAAITYAFISLFVRLVSSQCNVFNLWYQRRAYERSRGQLITMLYEKTLNRKILGAKQEAKEEPQVGASNGITNGHTNGHADGETSAETNGEAAASSQPLKIAPQSKLVRIWARLRSVFSRSTKKEKEEESAAASMGKILNLMRNDVYEISQRFWEFSDIIVKPLGVIGSTLLIWRMLGWSCLLGVLALAVTQVLSVVLARYQVYFEKKRRKATDEKLQRTTQFIDSIRHLRWYGWHEAWLKGILESRQAELHLRVLQIIFNTTLAFIMRFGSGLFPAVAFYAFTKMAGKPLRVDLIFPAIDLFRLLESYLGALPPLITTLLNAYVAMGRIEAFMAEPDKEQAVVVPESSDDLGLRNASFAWPGVDQNVLEDITLSFPLGLTVIYGEVAAGKTALLQALLGELDKTAGEHTRPDQVVGYCAQTPWLQSMSIRDNILFSEPYEEARYKQVLEACALIPDMAEFKHGDLSNIGENGIGLSGGQKARVALARAVYSKARILFLDDPLSALDHQTADFIVHKLLASSLVEERVTVLVTHRTELCHDLAKQWVELDHGRATIHEPTKGDDRNALKRAQTNDSLSEEEAKKREEEQAAAIPDKFIEDEHRAEGGVKMKVYWRYIKAGTLRWWAISLVVMALFRLIDVAETWFIKAWGEGYGEKHKDSVFDFLPPPTENVVPWLWGFFLFVTGTAVLFWLTNIIMFGVGYHAAKAIFKEAIERVAHATFRFYDVTPVGRLMNRLTSDMNTVDGGLSSAFTIFGWQMIGFISCIVVILASTPAFLAFGLLLCCGFVYNFYRFLPTSQSLRRLEMVSLSPLMSNFGALVEGLTTVRAFNAQPRFQARVIEVVDNFQKNDHFYWSLQAWLSFRFSTMSASATLVMTLIAVYTGIGTGLTAFVLITASRFVMYTEYMCRIYGQLEMQFTSVERVIELLDLEQETPGVVDPPAHWPTYTGDITFEDATIRYAENLEPALQNITLKIPAGSNTAVIGRTGSGKSTLALSLLATIAPESGRILIDGVDISTVKKQALRSRVTFLAQEPVLFPGSMRKNLDPLDEYSDGACEAVLAKIAGNHGWTLSTNIEGGGKGLSQGQRQLVGLARAMLRRSPVLIMDEATASIDFETAQRIQSVLREEMKESTVITIAHRLEAVKNADYCVVLGKGKLIKAGKAEDMLKEGSEFSGMLA</sequence>
<dbReference type="GO" id="GO:0005524">
    <property type="term" value="F:ATP binding"/>
    <property type="evidence" value="ECO:0007669"/>
    <property type="project" value="UniProtKB-KW"/>
</dbReference>
<dbReference type="PANTHER" id="PTHR24223">
    <property type="entry name" value="ATP-BINDING CASSETTE SUB-FAMILY C"/>
    <property type="match status" value="1"/>
</dbReference>
<dbReference type="GO" id="GO:0016887">
    <property type="term" value="F:ATP hydrolysis activity"/>
    <property type="evidence" value="ECO:0007669"/>
    <property type="project" value="InterPro"/>
</dbReference>
<keyword evidence="3 10" id="KW-0812">Transmembrane</keyword>
<keyword evidence="2" id="KW-0813">Transport</keyword>
<comment type="caution">
    <text evidence="13">The sequence shown here is derived from an EMBL/GenBank/DDBJ whole genome shotgun (WGS) entry which is preliminary data.</text>
</comment>